<gene>
    <name evidence="1" type="ORF">PHO31112_05363</name>
</gene>
<keyword evidence="2" id="KW-1185">Reference proteome</keyword>
<reference evidence="1 2" key="1">
    <citation type="submission" date="2019-08" db="EMBL/GenBank/DDBJ databases">
        <authorList>
            <person name="Peeters C."/>
        </authorList>
    </citation>
    <scope>NUCLEOTIDE SEQUENCE [LARGE SCALE GENOMIC DNA]</scope>
    <source>
        <strain evidence="1 2">LMG 31112</strain>
    </source>
</reference>
<evidence type="ECO:0000313" key="1">
    <source>
        <dbReference type="EMBL" id="VVE58702.1"/>
    </source>
</evidence>
<sequence>MSILGACSVLEPTRYIVTQNPTYDPATSARLRVHGSNAGGVVALRFGEDCFRPGFEEDGKTVYGQGGGFFTAYKYSSTSVLIGMPESPRKWMRADGLKFKDYIMEYVVPANAPTTIFLNGNRAIDYGGSRQPQTCSPPSIKFTPLPGKDYEAFNEGGDGKCWIEIREIDARGHDIPVLASRAPRCTPIKVIEPTKTGPDAER</sequence>
<proteinExistence type="predicted"/>
<accession>A0A5E4ZDU7</accession>
<dbReference type="AlphaFoldDB" id="A0A5E4ZDU7"/>
<name>A0A5E4ZDU7_9BURK</name>
<evidence type="ECO:0000313" key="2">
    <source>
        <dbReference type="Proteomes" id="UP000343317"/>
    </source>
</evidence>
<dbReference type="Proteomes" id="UP000343317">
    <property type="component" value="Unassembled WGS sequence"/>
</dbReference>
<organism evidence="1 2">
    <name type="scientific">Pandoraea horticolens</name>
    <dbReference type="NCBI Taxonomy" id="2508298"/>
    <lineage>
        <taxon>Bacteria</taxon>
        <taxon>Pseudomonadati</taxon>
        <taxon>Pseudomonadota</taxon>
        <taxon>Betaproteobacteria</taxon>
        <taxon>Burkholderiales</taxon>
        <taxon>Burkholderiaceae</taxon>
        <taxon>Pandoraea</taxon>
    </lineage>
</organism>
<protein>
    <submittedName>
        <fullName evidence="1">Uncharacterized protein</fullName>
    </submittedName>
</protein>
<dbReference type="EMBL" id="CABPSM010000035">
    <property type="protein sequence ID" value="VVE58702.1"/>
    <property type="molecule type" value="Genomic_DNA"/>
</dbReference>